<dbReference type="PANTHER" id="PTHR43649:SF12">
    <property type="entry name" value="DIACETYLCHITOBIOSE BINDING PROTEIN DASA"/>
    <property type="match status" value="1"/>
</dbReference>
<dbReference type="PANTHER" id="PTHR43649">
    <property type="entry name" value="ARABINOSE-BINDING PROTEIN-RELATED"/>
    <property type="match status" value="1"/>
</dbReference>
<protein>
    <recommendedName>
        <fullName evidence="3">Extracellular solute-binding protein</fullName>
    </recommendedName>
</protein>
<dbReference type="EMBL" id="QMQB01000131">
    <property type="protein sequence ID" value="RLE12804.1"/>
    <property type="molecule type" value="Genomic_DNA"/>
</dbReference>
<dbReference type="CDD" id="cd13585">
    <property type="entry name" value="PBP2_TMBP_like"/>
    <property type="match status" value="1"/>
</dbReference>
<dbReference type="Proteomes" id="UP000267654">
    <property type="component" value="Unassembled WGS sequence"/>
</dbReference>
<dbReference type="SUPFAM" id="SSF53850">
    <property type="entry name" value="Periplasmic binding protein-like II"/>
    <property type="match status" value="1"/>
</dbReference>
<dbReference type="InterPro" id="IPR006059">
    <property type="entry name" value="SBP"/>
</dbReference>
<dbReference type="Gene3D" id="3.40.190.10">
    <property type="entry name" value="Periplasmic binding protein-like II"/>
    <property type="match status" value="2"/>
</dbReference>
<evidence type="ECO:0008006" key="3">
    <source>
        <dbReference type="Google" id="ProtNLM"/>
    </source>
</evidence>
<dbReference type="Pfam" id="PF01547">
    <property type="entry name" value="SBP_bac_1"/>
    <property type="match status" value="1"/>
</dbReference>
<evidence type="ECO:0000313" key="2">
    <source>
        <dbReference type="Proteomes" id="UP000267654"/>
    </source>
</evidence>
<dbReference type="AlphaFoldDB" id="A0A662DAJ0"/>
<name>A0A662DAJ0_UNCAE</name>
<organism evidence="1 2">
    <name type="scientific">Aerophobetes bacterium</name>
    <dbReference type="NCBI Taxonomy" id="2030807"/>
    <lineage>
        <taxon>Bacteria</taxon>
        <taxon>Candidatus Aerophobota</taxon>
    </lineage>
</organism>
<comment type="caution">
    <text evidence="1">The sequence shown here is derived from an EMBL/GenBank/DDBJ whole genome shotgun (WGS) entry which is preliminary data.</text>
</comment>
<accession>A0A662DAJ0</accession>
<evidence type="ECO:0000313" key="1">
    <source>
        <dbReference type="EMBL" id="RLE12804.1"/>
    </source>
</evidence>
<feature type="non-terminal residue" evidence="1">
    <location>
        <position position="349"/>
    </location>
</feature>
<gene>
    <name evidence="1" type="ORF">DRI96_03995</name>
</gene>
<proteinExistence type="predicted"/>
<reference evidence="1 2" key="1">
    <citation type="submission" date="2018-06" db="EMBL/GenBank/DDBJ databases">
        <title>Extensive metabolic versatility and redundancy in microbially diverse, dynamic hydrothermal sediments.</title>
        <authorList>
            <person name="Dombrowski N."/>
            <person name="Teske A."/>
            <person name="Baker B.J."/>
        </authorList>
    </citation>
    <scope>NUCLEOTIDE SEQUENCE [LARGE SCALE GENOMIC DNA]</scope>
    <source>
        <strain evidence="1">B19_G9</strain>
    </source>
</reference>
<dbReference type="InterPro" id="IPR050490">
    <property type="entry name" value="Bact_solute-bd_prot1"/>
</dbReference>
<sequence>MSIQRKLLIGVIIVAVVFGLSGISMGKIKISCFVRSYTLNQESPWYSAKKIFEKQHPEVEVTFEGLGYDESREKTLISVAAGRGPDIVQLDYIWLGEYVRGGILVDVTDWLNADKKLKEDILPQFLKSSSWNGRYYGLWLNTDVRILGWQKDPFRKAGLDPNKAPETYEELAEIAAKLQNPPKLYGYFFPLISGEATCERWYSLLFSAGGRIFTPDYKHAAFASEAGIKALKFYVDAVNKYKIVPPDAWESEEVDPLLWNKRIIYAFDANPWAEGAYQAGWTKEKYDYEFGRSLLPRLDGGKRATTSGGYIMGITVDSKHPKLAWEFLKLATSSENLLGFFIAQQRIGT</sequence>